<protein>
    <submittedName>
        <fullName evidence="1">Uncharacterized protein</fullName>
    </submittedName>
</protein>
<proteinExistence type="predicted"/>
<sequence length="32" mass="3973">MGLSTDIFLKHNKLSPWELWRWIAIETWIFHC</sequence>
<name>A0A2P2NDW9_RHIMU</name>
<evidence type="ECO:0000313" key="1">
    <source>
        <dbReference type="EMBL" id="MBX40678.1"/>
    </source>
</evidence>
<dbReference type="EMBL" id="GGEC01060194">
    <property type="protein sequence ID" value="MBX40678.1"/>
    <property type="molecule type" value="Transcribed_RNA"/>
</dbReference>
<accession>A0A2P2NDW9</accession>
<dbReference type="AlphaFoldDB" id="A0A2P2NDW9"/>
<reference evidence="1" key="1">
    <citation type="submission" date="2018-02" db="EMBL/GenBank/DDBJ databases">
        <title>Rhizophora mucronata_Transcriptome.</title>
        <authorList>
            <person name="Meera S.P."/>
            <person name="Sreeshan A."/>
            <person name="Augustine A."/>
        </authorList>
    </citation>
    <scope>NUCLEOTIDE SEQUENCE</scope>
    <source>
        <tissue evidence="1">Leaf</tissue>
    </source>
</reference>
<organism evidence="1">
    <name type="scientific">Rhizophora mucronata</name>
    <name type="common">Asiatic mangrove</name>
    <dbReference type="NCBI Taxonomy" id="61149"/>
    <lineage>
        <taxon>Eukaryota</taxon>
        <taxon>Viridiplantae</taxon>
        <taxon>Streptophyta</taxon>
        <taxon>Embryophyta</taxon>
        <taxon>Tracheophyta</taxon>
        <taxon>Spermatophyta</taxon>
        <taxon>Magnoliopsida</taxon>
        <taxon>eudicotyledons</taxon>
        <taxon>Gunneridae</taxon>
        <taxon>Pentapetalae</taxon>
        <taxon>rosids</taxon>
        <taxon>fabids</taxon>
        <taxon>Malpighiales</taxon>
        <taxon>Rhizophoraceae</taxon>
        <taxon>Rhizophora</taxon>
    </lineage>
</organism>